<evidence type="ECO:0000313" key="2">
    <source>
        <dbReference type="Proteomes" id="UP000190121"/>
    </source>
</evidence>
<protein>
    <submittedName>
        <fullName evidence="1">Uncharacterized protein</fullName>
    </submittedName>
</protein>
<proteinExistence type="predicted"/>
<reference evidence="2" key="1">
    <citation type="submission" date="2017-02" db="EMBL/GenBank/DDBJ databases">
        <authorList>
            <person name="Varghese N."/>
            <person name="Submissions S."/>
        </authorList>
    </citation>
    <scope>NUCLEOTIDE SEQUENCE [LARGE SCALE GENOMIC DNA]</scope>
    <source>
        <strain evidence="2">ATCC 51356</strain>
    </source>
</reference>
<evidence type="ECO:0000313" key="1">
    <source>
        <dbReference type="EMBL" id="SJZ42842.1"/>
    </source>
</evidence>
<dbReference type="Proteomes" id="UP000190121">
    <property type="component" value="Unassembled WGS sequence"/>
</dbReference>
<dbReference type="STRING" id="29524.SAMN02745171_00080"/>
<dbReference type="AlphaFoldDB" id="A0A1T4KK81"/>
<dbReference type="EMBL" id="FUXE01000001">
    <property type="protein sequence ID" value="SJZ42842.1"/>
    <property type="molecule type" value="Genomic_DNA"/>
</dbReference>
<gene>
    <name evidence="1" type="ORF">SAMN02745171_00080</name>
</gene>
<sequence>MLYQIVKLSSTKSKGNTRTRKQGYTTIDSATTRLIRETTSRKTQLDSKAITLPFTRIPTTATGGLTHGG</sequence>
<accession>A0A1T4KK81</accession>
<name>A0A1T4KK81_9PORP</name>
<keyword evidence="2" id="KW-1185">Reference proteome</keyword>
<organism evidence="1 2">
    <name type="scientific">Porphyromonas circumdentaria</name>
    <dbReference type="NCBI Taxonomy" id="29524"/>
    <lineage>
        <taxon>Bacteria</taxon>
        <taxon>Pseudomonadati</taxon>
        <taxon>Bacteroidota</taxon>
        <taxon>Bacteroidia</taxon>
        <taxon>Bacteroidales</taxon>
        <taxon>Porphyromonadaceae</taxon>
        <taxon>Porphyromonas</taxon>
    </lineage>
</organism>